<keyword evidence="5 6" id="KW-0472">Membrane</keyword>
<sequence length="310" mass="33363">MNTCVKTTNTTSSLWNRPDYRSWFLGDTAANFAGSIRMFALPFAVMALTGSAVRAGLIATMAQAIGIVCMIPGGIIIDRFDRRKLIYIFSILGITVWSLIAVLFATEKLTFPILVVLTSVGATNTGLFGSATDAVLRTIVRGEYLVKAQAANRGRDATVELAAPPLGAALYSFATWAPFASSVLGYLILGLCGGLIKSDLHPRGGVVEENPVEENSESGECTQNRTGIAKSFRNAYCTFIADFREGWGWIRNHRLVLRIALPLSLFNVGFTGTQYTYTYALVLSGRTPESIAVYNMAIALFAFGGAILAG</sequence>
<evidence type="ECO:0000313" key="7">
    <source>
        <dbReference type="EMBL" id="QRV01537.1"/>
    </source>
</evidence>
<evidence type="ECO:0000256" key="1">
    <source>
        <dbReference type="ARBA" id="ARBA00004651"/>
    </source>
</evidence>
<keyword evidence="4 6" id="KW-1133">Transmembrane helix</keyword>
<evidence type="ECO:0000256" key="2">
    <source>
        <dbReference type="ARBA" id="ARBA00022475"/>
    </source>
</evidence>
<dbReference type="PANTHER" id="PTHR23513">
    <property type="entry name" value="INTEGRAL MEMBRANE EFFLUX PROTEIN-RELATED"/>
    <property type="match status" value="1"/>
</dbReference>
<feature type="transmembrane region" description="Helical" evidence="6">
    <location>
        <begin position="255"/>
        <end position="271"/>
    </location>
</feature>
<dbReference type="Pfam" id="PF07690">
    <property type="entry name" value="MFS_1"/>
    <property type="match status" value="1"/>
</dbReference>
<dbReference type="InterPro" id="IPR036259">
    <property type="entry name" value="MFS_trans_sf"/>
</dbReference>
<dbReference type="Proteomes" id="UP000602653">
    <property type="component" value="Chromosome"/>
</dbReference>
<feature type="transmembrane region" description="Helical" evidence="6">
    <location>
        <begin position="55"/>
        <end position="78"/>
    </location>
</feature>
<name>A0ABX7IEU7_9ACTO</name>
<keyword evidence="8" id="KW-1185">Reference proteome</keyword>
<reference evidence="7 8" key="1">
    <citation type="submission" date="2021-02" db="EMBL/GenBank/DDBJ databases">
        <title>Complete Genome Sequence of Arcanobacterium phocisimile strain DSM 26142T from a harbour seal.</title>
        <authorList>
            <person name="Borowiak M."/>
            <person name="Alssahen M."/>
            <person name="Malorny B."/>
            <person name="Laemmler C."/>
            <person name="Siebert U."/>
            <person name="Ploetz M."/>
            <person name="Abdulmawjood A."/>
        </authorList>
    </citation>
    <scope>NUCLEOTIDE SEQUENCE [LARGE SCALE GENOMIC DNA]</scope>
    <source>
        <strain evidence="7 8">DSM 26142</strain>
    </source>
</reference>
<protein>
    <submittedName>
        <fullName evidence="7">MFS transporter</fullName>
    </submittedName>
</protein>
<dbReference type="SUPFAM" id="SSF103473">
    <property type="entry name" value="MFS general substrate transporter"/>
    <property type="match status" value="1"/>
</dbReference>
<feature type="transmembrane region" description="Helical" evidence="6">
    <location>
        <begin position="291"/>
        <end position="309"/>
    </location>
</feature>
<evidence type="ECO:0000256" key="5">
    <source>
        <dbReference type="ARBA" id="ARBA00023136"/>
    </source>
</evidence>
<evidence type="ECO:0000256" key="3">
    <source>
        <dbReference type="ARBA" id="ARBA00022692"/>
    </source>
</evidence>
<evidence type="ECO:0000256" key="4">
    <source>
        <dbReference type="ARBA" id="ARBA00022989"/>
    </source>
</evidence>
<comment type="subcellular location">
    <subcellularLocation>
        <location evidence="1">Cell membrane</location>
        <topology evidence="1">Multi-pass membrane protein</topology>
    </subcellularLocation>
</comment>
<feature type="transmembrane region" description="Helical" evidence="6">
    <location>
        <begin position="173"/>
        <end position="196"/>
    </location>
</feature>
<feature type="transmembrane region" description="Helical" evidence="6">
    <location>
        <begin position="29"/>
        <end position="49"/>
    </location>
</feature>
<evidence type="ECO:0000313" key="8">
    <source>
        <dbReference type="Proteomes" id="UP000602653"/>
    </source>
</evidence>
<dbReference type="EMBL" id="CP070228">
    <property type="protein sequence ID" value="QRV01537.1"/>
    <property type="molecule type" value="Genomic_DNA"/>
</dbReference>
<accession>A0ABX7IEU7</accession>
<keyword evidence="2" id="KW-1003">Cell membrane</keyword>
<gene>
    <name evidence="7" type="ORF">JTE88_05335</name>
</gene>
<dbReference type="PANTHER" id="PTHR23513:SF6">
    <property type="entry name" value="MAJOR FACILITATOR SUPERFAMILY ASSOCIATED DOMAIN-CONTAINING PROTEIN"/>
    <property type="match status" value="1"/>
</dbReference>
<proteinExistence type="predicted"/>
<dbReference type="Gene3D" id="1.20.1250.20">
    <property type="entry name" value="MFS general substrate transporter like domains"/>
    <property type="match status" value="1"/>
</dbReference>
<keyword evidence="3 6" id="KW-0812">Transmembrane</keyword>
<evidence type="ECO:0000256" key="6">
    <source>
        <dbReference type="SAM" id="Phobius"/>
    </source>
</evidence>
<dbReference type="RefSeq" id="WP_204423288.1">
    <property type="nucleotide sequence ID" value="NZ_CP070228.1"/>
</dbReference>
<organism evidence="7 8">
    <name type="scientific">Arcanobacterium phocisimile</name>
    <dbReference type="NCBI Taxonomy" id="1302235"/>
    <lineage>
        <taxon>Bacteria</taxon>
        <taxon>Bacillati</taxon>
        <taxon>Actinomycetota</taxon>
        <taxon>Actinomycetes</taxon>
        <taxon>Actinomycetales</taxon>
        <taxon>Actinomycetaceae</taxon>
        <taxon>Arcanobacterium</taxon>
    </lineage>
</organism>
<feature type="transmembrane region" description="Helical" evidence="6">
    <location>
        <begin position="85"/>
        <end position="105"/>
    </location>
</feature>
<dbReference type="InterPro" id="IPR011701">
    <property type="entry name" value="MFS"/>
</dbReference>